<reference evidence="1 2" key="1">
    <citation type="journal article" date="2021" name="Plant Biotechnol. J.">
        <title>Multi-omics assisted identification of the key and species-specific regulatory components of drought-tolerant mechanisms in Gossypium stocksii.</title>
        <authorList>
            <person name="Yu D."/>
            <person name="Ke L."/>
            <person name="Zhang D."/>
            <person name="Wu Y."/>
            <person name="Sun Y."/>
            <person name="Mei J."/>
            <person name="Sun J."/>
            <person name="Sun Y."/>
        </authorList>
    </citation>
    <scope>NUCLEOTIDE SEQUENCE [LARGE SCALE GENOMIC DNA]</scope>
    <source>
        <strain evidence="2">cv. E1</strain>
        <tissue evidence="1">Leaf</tissue>
    </source>
</reference>
<proteinExistence type="predicted"/>
<keyword evidence="2" id="KW-1185">Reference proteome</keyword>
<evidence type="ECO:0000313" key="1">
    <source>
        <dbReference type="EMBL" id="KAH1064617.1"/>
    </source>
</evidence>
<name>A0A9D3UZ62_9ROSI</name>
<gene>
    <name evidence="1" type="ORF">J1N35_029604</name>
</gene>
<comment type="caution">
    <text evidence="1">The sequence shown here is derived from an EMBL/GenBank/DDBJ whole genome shotgun (WGS) entry which is preliminary data.</text>
</comment>
<dbReference type="AlphaFoldDB" id="A0A9D3UZ62"/>
<dbReference type="Proteomes" id="UP000828251">
    <property type="component" value="Unassembled WGS sequence"/>
</dbReference>
<dbReference type="EMBL" id="JAIQCV010000009">
    <property type="protein sequence ID" value="KAH1064617.1"/>
    <property type="molecule type" value="Genomic_DNA"/>
</dbReference>
<organism evidence="1 2">
    <name type="scientific">Gossypium stocksii</name>
    <dbReference type="NCBI Taxonomy" id="47602"/>
    <lineage>
        <taxon>Eukaryota</taxon>
        <taxon>Viridiplantae</taxon>
        <taxon>Streptophyta</taxon>
        <taxon>Embryophyta</taxon>
        <taxon>Tracheophyta</taxon>
        <taxon>Spermatophyta</taxon>
        <taxon>Magnoliopsida</taxon>
        <taxon>eudicotyledons</taxon>
        <taxon>Gunneridae</taxon>
        <taxon>Pentapetalae</taxon>
        <taxon>rosids</taxon>
        <taxon>malvids</taxon>
        <taxon>Malvales</taxon>
        <taxon>Malvaceae</taxon>
        <taxon>Malvoideae</taxon>
        <taxon>Gossypium</taxon>
    </lineage>
</organism>
<sequence length="149" mass="17609">MDEIPTKLGKLRDILKKEIGRISANKRKASTLSNTRLEELCSIDPDDEMLAEMEEVKLALNLESDKDELFLEQRARVNWIQFGDRNTYFFYNFANQRRKRNTVKKLKGPNREWIVREEEKAIVGTRYFKELFTTSNTWNTNRVLTGISM</sequence>
<protein>
    <submittedName>
        <fullName evidence="1">Uncharacterized protein</fullName>
    </submittedName>
</protein>
<dbReference type="OrthoDB" id="998851at2759"/>
<accession>A0A9D3UZ62</accession>
<evidence type="ECO:0000313" key="2">
    <source>
        <dbReference type="Proteomes" id="UP000828251"/>
    </source>
</evidence>